<name>A0A1V9YLG2_ACHHY</name>
<dbReference type="EMBL" id="JNBR01001499">
    <property type="protein sequence ID" value="OQR86540.1"/>
    <property type="molecule type" value="Genomic_DNA"/>
</dbReference>
<dbReference type="OrthoDB" id="75839at2759"/>
<organism evidence="1 2">
    <name type="scientific">Achlya hypogyna</name>
    <name type="common">Oomycete</name>
    <name type="synonym">Protoachlya hypogyna</name>
    <dbReference type="NCBI Taxonomy" id="1202772"/>
    <lineage>
        <taxon>Eukaryota</taxon>
        <taxon>Sar</taxon>
        <taxon>Stramenopiles</taxon>
        <taxon>Oomycota</taxon>
        <taxon>Saprolegniomycetes</taxon>
        <taxon>Saprolegniales</taxon>
        <taxon>Achlyaceae</taxon>
        <taxon>Achlya</taxon>
    </lineage>
</organism>
<dbReference type="Proteomes" id="UP000243579">
    <property type="component" value="Unassembled WGS sequence"/>
</dbReference>
<comment type="caution">
    <text evidence="1">The sequence shown here is derived from an EMBL/GenBank/DDBJ whole genome shotgun (WGS) entry which is preliminary data.</text>
</comment>
<dbReference type="STRING" id="1202772.A0A1V9YLG2"/>
<protein>
    <submittedName>
        <fullName evidence="1">Uncharacterized protein</fullName>
    </submittedName>
</protein>
<proteinExistence type="predicted"/>
<dbReference type="AlphaFoldDB" id="A0A1V9YLG2"/>
<reference evidence="1 2" key="1">
    <citation type="journal article" date="2014" name="Genome Biol. Evol.">
        <title>The secreted proteins of Achlya hypogyna and Thraustotheca clavata identify the ancestral oomycete secretome and reveal gene acquisitions by horizontal gene transfer.</title>
        <authorList>
            <person name="Misner I."/>
            <person name="Blouin N."/>
            <person name="Leonard G."/>
            <person name="Richards T.A."/>
            <person name="Lane C.E."/>
        </authorList>
    </citation>
    <scope>NUCLEOTIDE SEQUENCE [LARGE SCALE GENOMIC DNA]</scope>
    <source>
        <strain evidence="1 2">ATCC 48635</strain>
    </source>
</reference>
<gene>
    <name evidence="1" type="ORF">ACHHYP_20478</name>
</gene>
<sequence>MAAYDVAKHFEASPNPEPLVVMSVVSITLFNKYFAGHDEDAPVAMRFVNLVDGSIVITDYPSAAHEVVTGLFELFLAEASGVLGCIVPKRSTTARRAGFVSKEADATLGPYNNTPNAGRFQPAFPESATRILPELAYTPKVGTTITRSEEISLSRCTSAKSRRPRCGLP</sequence>
<evidence type="ECO:0000313" key="2">
    <source>
        <dbReference type="Proteomes" id="UP000243579"/>
    </source>
</evidence>
<accession>A0A1V9YLG2</accession>
<evidence type="ECO:0000313" key="1">
    <source>
        <dbReference type="EMBL" id="OQR86540.1"/>
    </source>
</evidence>
<keyword evidence="2" id="KW-1185">Reference proteome</keyword>